<keyword evidence="5" id="KW-0560">Oxidoreductase</keyword>
<feature type="binding site" evidence="2">
    <location>
        <position position="167"/>
    </location>
    <ligand>
        <name>Mn(2+)</name>
        <dbReference type="ChEBI" id="CHEBI:29035"/>
        <label>1</label>
    </ligand>
</feature>
<comment type="cofactor">
    <cofactor evidence="3">
        <name>Ca(2+)</name>
        <dbReference type="ChEBI" id="CHEBI:29108"/>
    </cofactor>
    <text evidence="3">Binds 1 Ca(2+) ion per subunit.</text>
</comment>
<dbReference type="GO" id="GO:0046872">
    <property type="term" value="F:metal ion binding"/>
    <property type="evidence" value="ECO:0007669"/>
    <property type="project" value="UniProtKB-KW"/>
</dbReference>
<keyword evidence="5" id="KW-0575">Peroxidase</keyword>
<dbReference type="EMBL" id="OMOF01000179">
    <property type="protein sequence ID" value="SPF42072.1"/>
    <property type="molecule type" value="Genomic_DNA"/>
</dbReference>
<reference evidence="6" key="1">
    <citation type="submission" date="2018-02" db="EMBL/GenBank/DDBJ databases">
        <authorList>
            <person name="Hausmann B."/>
        </authorList>
    </citation>
    <scope>NUCLEOTIDE SEQUENCE [LARGE SCALE GENOMIC DNA]</scope>
    <source>
        <strain evidence="6">Peat soil MAG SbF1</strain>
    </source>
</reference>
<accession>A0A2U3KR08</accession>
<keyword evidence="3" id="KW-0106">Calcium</keyword>
<feature type="binding site" evidence="3">
    <location>
        <position position="198"/>
    </location>
    <ligand>
        <name>Ca(2+)</name>
        <dbReference type="ChEBI" id="CHEBI:29108"/>
    </ligand>
</feature>
<evidence type="ECO:0000256" key="1">
    <source>
        <dbReference type="ARBA" id="ARBA00007644"/>
    </source>
</evidence>
<feature type="binding site" evidence="2">
    <location>
        <position position="68"/>
    </location>
    <ligand>
        <name>Mn(2+)</name>
        <dbReference type="ChEBI" id="CHEBI:29035"/>
        <label>1</label>
    </ligand>
</feature>
<dbReference type="Proteomes" id="UP000238916">
    <property type="component" value="Unassembled WGS sequence"/>
</dbReference>
<dbReference type="InterPro" id="IPR012347">
    <property type="entry name" value="Ferritin-like"/>
</dbReference>
<comment type="cofactor">
    <cofactor evidence="2">
        <name>Mn(2+)</name>
        <dbReference type="ChEBI" id="CHEBI:29035"/>
    </cofactor>
    <text evidence="2">Binds 2 manganese ions per subunit.</text>
</comment>
<proteinExistence type="inferred from homology"/>
<dbReference type="AlphaFoldDB" id="A0A2U3KR08"/>
<dbReference type="InterPro" id="IPR007760">
    <property type="entry name" value="Mn_catalase"/>
</dbReference>
<comment type="similarity">
    <text evidence="1">Belongs to the manganese catalase family.</text>
</comment>
<feature type="region of interest" description="Disordered" evidence="4">
    <location>
        <begin position="200"/>
        <end position="260"/>
    </location>
</feature>
<evidence type="ECO:0000256" key="3">
    <source>
        <dbReference type="PIRSR" id="PIRSR607760-2"/>
    </source>
</evidence>
<dbReference type="CDD" id="cd01051">
    <property type="entry name" value="Mn_catalase"/>
    <property type="match status" value="1"/>
</dbReference>
<dbReference type="OrthoDB" id="9800585at2"/>
<evidence type="ECO:0000313" key="5">
    <source>
        <dbReference type="EMBL" id="SPF42072.1"/>
    </source>
</evidence>
<dbReference type="InterPro" id="IPR039377">
    <property type="entry name" value="Mn_catalase_dom"/>
</dbReference>
<evidence type="ECO:0000313" key="6">
    <source>
        <dbReference type="Proteomes" id="UP000238916"/>
    </source>
</evidence>
<organism evidence="5 6">
    <name type="scientific">Candidatus Desulfosporosinus infrequens</name>
    <dbReference type="NCBI Taxonomy" id="2043169"/>
    <lineage>
        <taxon>Bacteria</taxon>
        <taxon>Bacillati</taxon>
        <taxon>Bacillota</taxon>
        <taxon>Clostridia</taxon>
        <taxon>Eubacteriales</taxon>
        <taxon>Desulfitobacteriaceae</taxon>
        <taxon>Desulfosporosinus</taxon>
    </lineage>
</organism>
<dbReference type="SUPFAM" id="SSF47240">
    <property type="entry name" value="Ferritin-like"/>
    <property type="match status" value="1"/>
</dbReference>
<feature type="binding site" evidence="2">
    <location>
        <position position="65"/>
    </location>
    <ligand>
        <name>Mn(2+)</name>
        <dbReference type="ChEBI" id="CHEBI:29035"/>
        <label>1</label>
    </ligand>
</feature>
<feature type="binding site" evidence="3">
    <location>
        <position position="60"/>
    </location>
    <ligand>
        <name>Ca(2+)</name>
        <dbReference type="ChEBI" id="CHEBI:29108"/>
    </ligand>
</feature>
<dbReference type="Pfam" id="PF05067">
    <property type="entry name" value="Mn_catalase"/>
    <property type="match status" value="1"/>
</dbReference>
<feature type="binding site" evidence="3">
    <location>
        <position position="202"/>
    </location>
    <ligand>
        <name>Ca(2+)</name>
        <dbReference type="ChEBI" id="CHEBI:29108"/>
    </ligand>
</feature>
<feature type="binding site" evidence="2">
    <location>
        <position position="35"/>
    </location>
    <ligand>
        <name>Mn(2+)</name>
        <dbReference type="ChEBI" id="CHEBI:29035"/>
        <label>1</label>
    </ligand>
</feature>
<protein>
    <submittedName>
        <fullName evidence="5">Manganese-dependent catalase</fullName>
        <ecNumber evidence="5">1.11.1.6</ecNumber>
    </submittedName>
</protein>
<name>A0A2U3KR08_9FIRM</name>
<evidence type="ECO:0000256" key="2">
    <source>
        <dbReference type="PIRSR" id="PIRSR607760-1"/>
    </source>
</evidence>
<dbReference type="InterPro" id="IPR009078">
    <property type="entry name" value="Ferritin-like_SF"/>
</dbReference>
<feature type="binding site" evidence="3">
    <location>
        <position position="200"/>
    </location>
    <ligand>
        <name>Ca(2+)</name>
        <dbReference type="ChEBI" id="CHEBI:29108"/>
    </ligand>
</feature>
<dbReference type="GO" id="GO:0004096">
    <property type="term" value="F:catalase activity"/>
    <property type="evidence" value="ECO:0007669"/>
    <property type="project" value="UniProtKB-EC"/>
</dbReference>
<keyword evidence="2" id="KW-0479">Metal-binding</keyword>
<evidence type="ECO:0000256" key="4">
    <source>
        <dbReference type="SAM" id="MobiDB-lite"/>
    </source>
</evidence>
<dbReference type="Gene3D" id="1.20.1260.10">
    <property type="match status" value="1"/>
</dbReference>
<feature type="binding site" evidence="2">
    <location>
        <position position="134"/>
    </location>
    <ligand>
        <name>Mn(2+)</name>
        <dbReference type="ChEBI" id="CHEBI:29035"/>
        <label>1</label>
    </ligand>
</feature>
<dbReference type="EC" id="1.11.1.6" evidence="5"/>
<gene>
    <name evidence="5" type="primary">katN</name>
    <name evidence="5" type="ORF">SBF1_260021</name>
</gene>
<sequence>MFKHVKDMEYTVHVDKPDPRFAILLLEQFGGCDGELTAAMQYFSQSVGCNDPKIRDMLQDIAAEEMSHLEMVGEALGMLIGPVDNIPRDFPANHMALLGGGPLLINSAGVPWTAGYVDSTGDLFTDLSTNAGGELRAKLMYERLLQQTDDAGVKDMVRFLLSREEAHNFSFMQAINTLVGSGVNKDFRDSDFSKKYMNMSTGAGDSRGPWNEGNGTSYEENPNEKYGGPAQYGKDPQPAGTKEVAPGYNDHTRNNPQYTQ</sequence>
<keyword evidence="2" id="KW-0464">Manganese</keyword>
<feature type="binding site" evidence="3">
    <location>
        <position position="56"/>
    </location>
    <ligand>
        <name>Ca(2+)</name>
        <dbReference type="ChEBI" id="CHEBI:29108"/>
    </ligand>
</feature>